<gene>
    <name evidence="10" type="primary">cmk</name>
    <name evidence="11" type="ORF">ENS19_03385</name>
</gene>
<comment type="caution">
    <text evidence="11">The sequence shown here is derived from an EMBL/GenBank/DDBJ whole genome shotgun (WGS) entry which is preliminary data.</text>
</comment>
<accession>A0A7C3ERW0</accession>
<evidence type="ECO:0000256" key="7">
    <source>
        <dbReference type="ARBA" id="ARBA00022840"/>
    </source>
</evidence>
<evidence type="ECO:0000256" key="1">
    <source>
        <dbReference type="ARBA" id="ARBA00004496"/>
    </source>
</evidence>
<dbReference type="SUPFAM" id="SSF52540">
    <property type="entry name" value="P-loop containing nucleoside triphosphate hydrolases"/>
    <property type="match status" value="1"/>
</dbReference>
<dbReference type="EMBL" id="DSTX01000004">
    <property type="protein sequence ID" value="HFK20304.1"/>
    <property type="molecule type" value="Genomic_DNA"/>
</dbReference>
<organism evidence="11">
    <name type="scientific">Candidatus Methanomethylicus mesodigestus</name>
    <dbReference type="NCBI Taxonomy" id="1867258"/>
    <lineage>
        <taxon>Archaea</taxon>
        <taxon>Thermoproteota</taxon>
        <taxon>Methanosuratincolia</taxon>
        <taxon>Candidatus Methanomethylicales</taxon>
        <taxon>Candidatus Methanomethylicaceae</taxon>
        <taxon>Candidatus Methanomethylicus</taxon>
    </lineage>
</organism>
<evidence type="ECO:0000256" key="8">
    <source>
        <dbReference type="ARBA" id="ARBA00047615"/>
    </source>
</evidence>
<evidence type="ECO:0000256" key="4">
    <source>
        <dbReference type="ARBA" id="ARBA00022679"/>
    </source>
</evidence>
<comment type="similarity">
    <text evidence="2 10">Belongs to the cytidylate kinase family. Type 2 subfamily.</text>
</comment>
<evidence type="ECO:0000256" key="6">
    <source>
        <dbReference type="ARBA" id="ARBA00022777"/>
    </source>
</evidence>
<evidence type="ECO:0000256" key="2">
    <source>
        <dbReference type="ARBA" id="ARBA00011005"/>
    </source>
</evidence>
<keyword evidence="4 10" id="KW-0808">Transferase</keyword>
<dbReference type="InterPro" id="IPR027417">
    <property type="entry name" value="P-loop_NTPase"/>
</dbReference>
<keyword evidence="5 10" id="KW-0547">Nucleotide-binding</keyword>
<dbReference type="Pfam" id="PF13189">
    <property type="entry name" value="Cytidylate_kin2"/>
    <property type="match status" value="1"/>
</dbReference>
<dbReference type="GO" id="GO:0006220">
    <property type="term" value="P:pyrimidine nucleotide metabolic process"/>
    <property type="evidence" value="ECO:0007669"/>
    <property type="project" value="UniProtKB-UniRule"/>
</dbReference>
<comment type="catalytic activity">
    <reaction evidence="9 10">
        <text>CMP + ATP = CDP + ADP</text>
        <dbReference type="Rhea" id="RHEA:11600"/>
        <dbReference type="ChEBI" id="CHEBI:30616"/>
        <dbReference type="ChEBI" id="CHEBI:58069"/>
        <dbReference type="ChEBI" id="CHEBI:60377"/>
        <dbReference type="ChEBI" id="CHEBI:456216"/>
        <dbReference type="EC" id="2.7.4.25"/>
    </reaction>
</comment>
<comment type="subcellular location">
    <subcellularLocation>
        <location evidence="1 10">Cytoplasm</location>
    </subcellularLocation>
</comment>
<proteinExistence type="inferred from homology"/>
<comment type="catalytic activity">
    <reaction evidence="8 10">
        <text>dCMP + ATP = dCDP + ADP</text>
        <dbReference type="Rhea" id="RHEA:25094"/>
        <dbReference type="ChEBI" id="CHEBI:30616"/>
        <dbReference type="ChEBI" id="CHEBI:57566"/>
        <dbReference type="ChEBI" id="CHEBI:58593"/>
        <dbReference type="ChEBI" id="CHEBI:456216"/>
        <dbReference type="EC" id="2.7.4.25"/>
    </reaction>
</comment>
<evidence type="ECO:0000313" key="11">
    <source>
        <dbReference type="EMBL" id="HFK20304.1"/>
    </source>
</evidence>
<dbReference type="GO" id="GO:0005524">
    <property type="term" value="F:ATP binding"/>
    <property type="evidence" value="ECO:0007669"/>
    <property type="project" value="UniProtKB-UniRule"/>
</dbReference>
<dbReference type="InterPro" id="IPR011892">
    <property type="entry name" value="Cyt_kin_arch"/>
</dbReference>
<dbReference type="InterPro" id="IPR011994">
    <property type="entry name" value="Cytidylate_kinase_dom"/>
</dbReference>
<keyword evidence="6 10" id="KW-0418">Kinase</keyword>
<reference evidence="11" key="1">
    <citation type="journal article" date="2020" name="mSystems">
        <title>Genome- and Community-Level Interaction Insights into Carbon Utilization and Element Cycling Functions of Hydrothermarchaeota in Hydrothermal Sediment.</title>
        <authorList>
            <person name="Zhou Z."/>
            <person name="Liu Y."/>
            <person name="Xu W."/>
            <person name="Pan J."/>
            <person name="Luo Z.H."/>
            <person name="Li M."/>
        </authorList>
    </citation>
    <scope>NUCLEOTIDE SEQUENCE [LARGE SCALE GENOMIC DNA]</scope>
    <source>
        <strain evidence="11">SpSt-468</strain>
    </source>
</reference>
<dbReference type="EC" id="2.7.4.25" evidence="10"/>
<dbReference type="GO" id="GO:0005737">
    <property type="term" value="C:cytoplasm"/>
    <property type="evidence" value="ECO:0007669"/>
    <property type="project" value="UniProtKB-SubCell"/>
</dbReference>
<dbReference type="NCBIfam" id="TIGR02173">
    <property type="entry name" value="cyt_kin_arch"/>
    <property type="match status" value="1"/>
</dbReference>
<sequence>MDPRFPKGTVVTISGPAGSGKSHCASELAKYFGVPLYSSGSVFRKMAAERGLSVEAFSKIAEADDTIDNEIDRRTEECARGGSCIIEARLARWFSGNAPKLSFHLNAPFDVRARRIAEREGIPFEEASRRTREREASERMRYRKLYGIDLSDLSSYDFVVNTAIWDKESIVLLLRSIIELYASQAGRADRRMSQDPV</sequence>
<evidence type="ECO:0000256" key="10">
    <source>
        <dbReference type="HAMAP-Rule" id="MF_00239"/>
    </source>
</evidence>
<evidence type="ECO:0000256" key="5">
    <source>
        <dbReference type="ARBA" id="ARBA00022741"/>
    </source>
</evidence>
<dbReference type="GO" id="GO:0036431">
    <property type="term" value="F:dCMP kinase activity"/>
    <property type="evidence" value="ECO:0007669"/>
    <property type="project" value="InterPro"/>
</dbReference>
<protein>
    <recommendedName>
        <fullName evidence="10">Cytidylate kinase</fullName>
        <shortName evidence="10">CK</shortName>
        <ecNumber evidence="10">2.7.4.25</ecNumber>
    </recommendedName>
    <alternativeName>
        <fullName evidence="10">Cytidine monophosphate kinase</fullName>
        <shortName evidence="10">CMP kinase</shortName>
    </alternativeName>
</protein>
<dbReference type="AlphaFoldDB" id="A0A7C3ERW0"/>
<dbReference type="HAMAP" id="MF_00239">
    <property type="entry name" value="Cytidyl_kinase_type2"/>
    <property type="match status" value="1"/>
</dbReference>
<name>A0A7C3ERW0_9CREN</name>
<evidence type="ECO:0000256" key="3">
    <source>
        <dbReference type="ARBA" id="ARBA00022490"/>
    </source>
</evidence>
<comment type="caution">
    <text evidence="10">Lacks conserved residue(s) required for the propagation of feature annotation.</text>
</comment>
<keyword evidence="3 10" id="KW-0963">Cytoplasm</keyword>
<dbReference type="Gene3D" id="3.40.50.300">
    <property type="entry name" value="P-loop containing nucleotide triphosphate hydrolases"/>
    <property type="match status" value="1"/>
</dbReference>
<dbReference type="CDD" id="cd02020">
    <property type="entry name" value="CMPK"/>
    <property type="match status" value="1"/>
</dbReference>
<evidence type="ECO:0000256" key="9">
    <source>
        <dbReference type="ARBA" id="ARBA00048478"/>
    </source>
</evidence>
<keyword evidence="7 10" id="KW-0067">ATP-binding</keyword>